<reference evidence="1" key="1">
    <citation type="journal article" date="2014" name="Front. Microbiol.">
        <title>High frequency of phylogenetically diverse reductive dehalogenase-homologous genes in deep subseafloor sedimentary metagenomes.</title>
        <authorList>
            <person name="Kawai M."/>
            <person name="Futagami T."/>
            <person name="Toyoda A."/>
            <person name="Takaki Y."/>
            <person name="Nishi S."/>
            <person name="Hori S."/>
            <person name="Arai W."/>
            <person name="Tsubouchi T."/>
            <person name="Morono Y."/>
            <person name="Uchiyama I."/>
            <person name="Ito T."/>
            <person name="Fujiyama A."/>
            <person name="Inagaki F."/>
            <person name="Takami H."/>
        </authorList>
    </citation>
    <scope>NUCLEOTIDE SEQUENCE</scope>
    <source>
        <strain evidence="1">Expedition CK06-06</strain>
    </source>
</reference>
<feature type="non-terminal residue" evidence="1">
    <location>
        <position position="109"/>
    </location>
</feature>
<proteinExistence type="predicted"/>
<comment type="caution">
    <text evidence="1">The sequence shown here is derived from an EMBL/GenBank/DDBJ whole genome shotgun (WGS) entry which is preliminary data.</text>
</comment>
<dbReference type="Gene3D" id="3.40.50.300">
    <property type="entry name" value="P-loop containing nucleotide triphosphate hydrolases"/>
    <property type="match status" value="1"/>
</dbReference>
<evidence type="ECO:0008006" key="2">
    <source>
        <dbReference type="Google" id="ProtNLM"/>
    </source>
</evidence>
<dbReference type="InterPro" id="IPR027417">
    <property type="entry name" value="P-loop_NTPase"/>
</dbReference>
<name>X1CDR3_9ZZZZ</name>
<dbReference type="EMBL" id="BART01034624">
    <property type="protein sequence ID" value="GAH06411.1"/>
    <property type="molecule type" value="Genomic_DNA"/>
</dbReference>
<protein>
    <recommendedName>
        <fullName evidence="2">Aminotransferase class V domain-containing protein</fullName>
    </recommendedName>
</protein>
<organism evidence="1">
    <name type="scientific">marine sediment metagenome</name>
    <dbReference type="NCBI Taxonomy" id="412755"/>
    <lineage>
        <taxon>unclassified sequences</taxon>
        <taxon>metagenomes</taxon>
        <taxon>ecological metagenomes</taxon>
    </lineage>
</organism>
<accession>X1CDR3</accession>
<gene>
    <name evidence="1" type="ORF">S01H4_59118</name>
</gene>
<evidence type="ECO:0000313" key="1">
    <source>
        <dbReference type="EMBL" id="GAH06411.1"/>
    </source>
</evidence>
<dbReference type="AlphaFoldDB" id="X1CDR3"/>
<sequence length="109" mass="12452">MQKEKLLMIPGPSPVHPRIINSLSLPTVSHVSPVLVEELKEALVNLKKIKKMMGVVPQEMAFYEELSAKENLIFWGKLQGVGRKTLEERIRFYLEKTGLLGRENDPLKK</sequence>